<sequence length="72" mass="8028">MFFLTPKPLGKFSPLKVSLNHSIISKASEKSIPHDVKLKNLKKQGNFSPQSCNIAFNMYSFISRSKSGSNIL</sequence>
<dbReference type="GeneID" id="40236093"/>
<proteinExistence type="predicted"/>
<organism evidence="1">
    <name type="scientific">Sulfolobus ellipsoid virus 1</name>
    <dbReference type="NCBI Taxonomy" id="2056194"/>
    <lineage>
        <taxon>Viruses</taxon>
        <taxon>Viruses incertae sedis</taxon>
        <taxon>Ovaliviridae</taxon>
        <taxon>Alphaovalivirus</taxon>
        <taxon>Alphaovalivirus fumarolicaense</taxon>
    </lineage>
</organism>
<evidence type="ECO:0000313" key="1">
    <source>
        <dbReference type="EMBL" id="ATY46516.1"/>
    </source>
</evidence>
<accession>A0A2H4RBQ8</accession>
<dbReference type="Proteomes" id="UP000242614">
    <property type="component" value="Segment"/>
</dbReference>
<dbReference type="EMBL" id="MF144115">
    <property type="protein sequence ID" value="ATY46516.1"/>
    <property type="molecule type" value="Genomic_DNA"/>
</dbReference>
<evidence type="ECO:0000313" key="2">
    <source>
        <dbReference type="Proteomes" id="UP000242614"/>
    </source>
</evidence>
<reference evidence="1" key="1">
    <citation type="journal article" date="2018" name="J. Virol.">
        <title>A novel Sulfolobus virus with an exceptional capsid architecture.</title>
        <authorList>
            <person name="Wang H."/>
            <person name="Guo Z."/>
            <person name="Feng H."/>
            <person name="Chen Y."/>
            <person name="Hernandez W."/>
            <person name="Dai X."/>
            <person name="Zhang Z."/>
            <person name="Zheng X."/>
            <person name="Lopez M.M."/>
            <person name="Fu Y."/>
            <person name="Zhang C."/>
            <person name="Zhu P."/>
            <person name="Huang L."/>
        </authorList>
    </citation>
    <scope>NUCLEOTIDE SEQUENCE [LARGE SCALE GENOMIC DNA]</scope>
    <source>
        <strain evidence="1">CR_L</strain>
    </source>
</reference>
<dbReference type="RefSeq" id="YP_009639304.1">
    <property type="nucleotide sequence ID" value="NC_042347.1"/>
</dbReference>
<dbReference type="KEGG" id="vg:40236093"/>
<name>A0A2H4RBQ8_9VIRU</name>
<protein>
    <submittedName>
        <fullName evidence="1">Uncharacterized protein</fullName>
    </submittedName>
</protein>
<keyword evidence="2" id="KW-1185">Reference proteome</keyword>